<dbReference type="InterPro" id="IPR016105">
    <property type="entry name" value="Pyr-dep_his/arg-deCO2ase_sand"/>
</dbReference>
<dbReference type="Gene3D" id="3.50.20.10">
    <property type="entry name" value="Pyruvoyl-Dependent Histidine Decarboxylase, subunit B"/>
    <property type="match status" value="1"/>
</dbReference>
<evidence type="ECO:0000256" key="5">
    <source>
        <dbReference type="ARBA" id="ARBA00049309"/>
    </source>
</evidence>
<feature type="site" description="Cleavage (non-hydrolytic)" evidence="6">
    <location>
        <begin position="69"/>
        <end position="70"/>
    </location>
</feature>
<gene>
    <name evidence="6" type="primary">pdaD</name>
    <name evidence="7" type="ORF">ENT52_07570</name>
</gene>
<dbReference type="PANTHER" id="PTHR40438:SF1">
    <property type="entry name" value="PYRUVOYL-DEPENDENT ARGININE DECARBOXYLASE"/>
    <property type="match status" value="1"/>
</dbReference>
<evidence type="ECO:0000256" key="6">
    <source>
        <dbReference type="HAMAP-Rule" id="MF_01404"/>
    </source>
</evidence>
<dbReference type="EC" id="4.1.1.19" evidence="6"/>
<feature type="chain" id="PRO_5029983333" description="Pyruvoyl-dependent arginine decarboxylase subunit beta" evidence="6">
    <location>
        <begin position="1"/>
        <end position="69"/>
    </location>
</feature>
<comment type="caution">
    <text evidence="7">The sequence shown here is derived from an EMBL/GenBank/DDBJ whole genome shotgun (WGS) entry which is preliminary data.</text>
</comment>
<evidence type="ECO:0000256" key="2">
    <source>
        <dbReference type="ARBA" id="ARBA00022793"/>
    </source>
</evidence>
<name>A0A7J3M5J8_ARCFL</name>
<evidence type="ECO:0000256" key="1">
    <source>
        <dbReference type="ARBA" id="ARBA00007412"/>
    </source>
</evidence>
<comment type="catalytic activity">
    <reaction evidence="5 6">
        <text>L-arginine + H(+) = agmatine + CO2</text>
        <dbReference type="Rhea" id="RHEA:17641"/>
        <dbReference type="ChEBI" id="CHEBI:15378"/>
        <dbReference type="ChEBI" id="CHEBI:16526"/>
        <dbReference type="ChEBI" id="CHEBI:32682"/>
        <dbReference type="ChEBI" id="CHEBI:58145"/>
        <dbReference type="EC" id="4.1.1.19"/>
    </reaction>
</comment>
<dbReference type="NCBIfam" id="TIGR00286">
    <property type="entry name" value="pyruvoyl-dependent arginine decarboxylase"/>
    <property type="match status" value="1"/>
</dbReference>
<evidence type="ECO:0000256" key="4">
    <source>
        <dbReference type="ARBA" id="ARBA00023317"/>
    </source>
</evidence>
<dbReference type="InterPro" id="IPR016104">
    <property type="entry name" value="Pyr-dep_his/arg-deCO2ase"/>
</dbReference>
<evidence type="ECO:0000313" key="7">
    <source>
        <dbReference type="EMBL" id="HGT83564.1"/>
    </source>
</evidence>
<dbReference type="GO" id="GO:0008792">
    <property type="term" value="F:arginine decarboxylase activity"/>
    <property type="evidence" value="ECO:0007669"/>
    <property type="project" value="UniProtKB-UniRule"/>
</dbReference>
<feature type="chain" id="PRO_5029983334" description="Pyruvoyl-dependent arginine decarboxylase subunit alpha" evidence="6">
    <location>
        <begin position="70"/>
        <end position="187"/>
    </location>
</feature>
<feature type="modified residue" description="Pyruvic acid (Ser)" evidence="6">
    <location>
        <position position="70"/>
    </location>
</feature>
<accession>A0A7J3M5J8</accession>
<dbReference type="SUPFAM" id="SSF56271">
    <property type="entry name" value="Pyruvoyl-dependent histidine and arginine decarboxylases"/>
    <property type="match status" value="1"/>
</dbReference>
<comment type="cofactor">
    <cofactor evidence="6">
        <name>pyruvate</name>
        <dbReference type="ChEBI" id="CHEBI:15361"/>
    </cofactor>
    <text evidence="6">Binds 1 pyruvoyl group covalently per subunit.</text>
</comment>
<dbReference type="GO" id="GO:0006527">
    <property type="term" value="P:L-arginine catabolic process"/>
    <property type="evidence" value="ECO:0007669"/>
    <property type="project" value="InterPro"/>
</dbReference>
<dbReference type="PIRSF" id="PIRSF005216">
    <property type="entry name" value="Pyruvoyl-dep_arg_deCO2ase"/>
    <property type="match status" value="1"/>
</dbReference>
<proteinExistence type="inferred from homology"/>
<sequence length="187" mass="20035">MFGASEFGLVEYKQGAGRVTGSAIVSDGRLVPRKVFFTSGVGKHADALVSFELALRDAGIEKFNLVTVSSIFPPGCEIVTKEEGLKELSPGQIVFCVMSRMTSCEAGKKIFASVGVAIPENTNLNGYLTEYHGYCNGEEGRHAEDMAAYMLKTAFDIEPAKTFNITAVAEVGENEFTTVVSAAVFVI</sequence>
<keyword evidence="2 6" id="KW-0210">Decarboxylase</keyword>
<keyword evidence="3 6" id="KW-0456">Lyase</keyword>
<dbReference type="SFLD" id="SFLDS00055">
    <property type="entry name" value="Pyruvoyl-Dependent_Histidine/A"/>
    <property type="match status" value="1"/>
</dbReference>
<dbReference type="Pfam" id="PF01862">
    <property type="entry name" value="PvlArgDC"/>
    <property type="match status" value="1"/>
</dbReference>
<dbReference type="InterPro" id="IPR002724">
    <property type="entry name" value="Pyruvoyl-dep_arg_deCO2ase"/>
</dbReference>
<dbReference type="PANTHER" id="PTHR40438">
    <property type="entry name" value="PYRUVOYL-DEPENDENT ARGININE DECARBOXYLASE"/>
    <property type="match status" value="1"/>
</dbReference>
<dbReference type="HAMAP" id="MF_01404">
    <property type="entry name" value="PvlArgDC"/>
    <property type="match status" value="1"/>
</dbReference>
<comment type="similarity">
    <text evidence="1 6">Belongs to the PdaD family.</text>
</comment>
<dbReference type="EMBL" id="DSYZ01000140">
    <property type="protein sequence ID" value="HGT83564.1"/>
    <property type="molecule type" value="Genomic_DNA"/>
</dbReference>
<organism evidence="7">
    <name type="scientific">Archaeoglobus fulgidus</name>
    <dbReference type="NCBI Taxonomy" id="2234"/>
    <lineage>
        <taxon>Archaea</taxon>
        <taxon>Methanobacteriati</taxon>
        <taxon>Methanobacteriota</taxon>
        <taxon>Archaeoglobi</taxon>
        <taxon>Archaeoglobales</taxon>
        <taxon>Archaeoglobaceae</taxon>
        <taxon>Archaeoglobus</taxon>
    </lineage>
</organism>
<dbReference type="AlphaFoldDB" id="A0A7J3M5J8"/>
<protein>
    <recommendedName>
        <fullName evidence="6">Pyruvoyl-dependent arginine decarboxylase</fullName>
        <shortName evidence="6">PvlArgDC</shortName>
        <ecNumber evidence="6">4.1.1.19</ecNumber>
    </recommendedName>
    <component>
        <recommendedName>
            <fullName evidence="6">Pyruvoyl-dependent arginine decarboxylase subunit beta</fullName>
        </recommendedName>
    </component>
    <component>
        <recommendedName>
            <fullName evidence="6">Pyruvoyl-dependent arginine decarboxylase subunit alpha</fullName>
        </recommendedName>
    </component>
</protein>
<keyword evidence="4 6" id="KW-0670">Pyruvate</keyword>
<evidence type="ECO:0000256" key="3">
    <source>
        <dbReference type="ARBA" id="ARBA00023239"/>
    </source>
</evidence>
<dbReference type="SFLD" id="SFLDG01170">
    <property type="entry name" value="Pyruvoyl-dependent_arginine_de"/>
    <property type="match status" value="1"/>
</dbReference>
<dbReference type="NCBIfam" id="NF009064">
    <property type="entry name" value="PRK12398.1"/>
    <property type="match status" value="1"/>
</dbReference>
<reference evidence="7" key="1">
    <citation type="journal article" date="2020" name="mSystems">
        <title>Genome- and Community-Level Interaction Insights into Carbon Utilization and Element Cycling Functions of Hydrothermarchaeota in Hydrothermal Sediment.</title>
        <authorList>
            <person name="Zhou Z."/>
            <person name="Liu Y."/>
            <person name="Xu W."/>
            <person name="Pan J."/>
            <person name="Luo Z.H."/>
            <person name="Li M."/>
        </authorList>
    </citation>
    <scope>NUCLEOTIDE SEQUENCE [LARGE SCALE GENOMIC DNA]</scope>
    <source>
        <strain evidence="7">SpSt-587</strain>
    </source>
</reference>